<accession>A0A0F7L5X0</accession>
<reference evidence="2" key="2">
    <citation type="submission" date="2015-03" db="EMBL/GenBank/DDBJ databases">
        <authorList>
            <person name="Chow C.-E.T."/>
            <person name="Winget D.M."/>
            <person name="White R.A.III."/>
            <person name="Hallam S.J."/>
            <person name="Suttle C.A."/>
        </authorList>
    </citation>
    <scope>NUCLEOTIDE SEQUENCE</scope>
    <source>
        <strain evidence="2">Anoxic2_3</strain>
    </source>
</reference>
<proteinExistence type="predicted"/>
<dbReference type="EMBL" id="KR029587">
    <property type="protein sequence ID" value="AKH46902.1"/>
    <property type="molecule type" value="Genomic_DNA"/>
</dbReference>
<name>A0A0F7L5X0_9VIRU</name>
<protein>
    <submittedName>
        <fullName evidence="2">Uncharacterized protein</fullName>
    </submittedName>
</protein>
<evidence type="ECO:0000313" key="2">
    <source>
        <dbReference type="EMBL" id="AKH46902.1"/>
    </source>
</evidence>
<feature type="compositionally biased region" description="Low complexity" evidence="1">
    <location>
        <begin position="33"/>
        <end position="42"/>
    </location>
</feature>
<evidence type="ECO:0000256" key="1">
    <source>
        <dbReference type="SAM" id="MobiDB-lite"/>
    </source>
</evidence>
<organism evidence="2">
    <name type="scientific">uncultured marine virus</name>
    <dbReference type="NCBI Taxonomy" id="186617"/>
    <lineage>
        <taxon>Viruses</taxon>
        <taxon>environmental samples</taxon>
    </lineage>
</organism>
<feature type="compositionally biased region" description="Polar residues" evidence="1">
    <location>
        <begin position="80"/>
        <end position="89"/>
    </location>
</feature>
<reference evidence="2" key="1">
    <citation type="journal article" date="2015" name="Front. Microbiol.">
        <title>Combining genomic sequencing methods to explore viral diversity and reveal potential virus-host interactions.</title>
        <authorList>
            <person name="Chow C.E."/>
            <person name="Winget D.M."/>
            <person name="White R.A.III."/>
            <person name="Hallam S.J."/>
            <person name="Suttle C.A."/>
        </authorList>
    </citation>
    <scope>NUCLEOTIDE SEQUENCE</scope>
    <source>
        <strain evidence="2">Anoxic2_3</strain>
    </source>
</reference>
<sequence>MLAAGRLQWTRGALSKGLSTLLLPGQDFPKSISSTATATTRTPGSQSQSLVKRARERPAESYSVKHTRRRRGGSGPRSPLTTATSLGLF</sequence>
<feature type="region of interest" description="Disordered" evidence="1">
    <location>
        <begin position="26"/>
        <end position="89"/>
    </location>
</feature>